<sequence length="73" mass="8541">MTQRERNRIRRAINVLLTQRAILLERLEEINENLRSVPRGSRARRELLAARASIREAIRLNTAAIRLLRSVLL</sequence>
<dbReference type="EMBL" id="JBHUKY010000054">
    <property type="protein sequence ID" value="MFD2413063.1"/>
    <property type="molecule type" value="Genomic_DNA"/>
</dbReference>
<dbReference type="Proteomes" id="UP001597448">
    <property type="component" value="Unassembled WGS sequence"/>
</dbReference>
<gene>
    <name evidence="1" type="ORF">ACFSX3_24570</name>
</gene>
<name>A0ABW5FDC6_9BACL</name>
<organism evidence="1 2">
    <name type="scientific">Paenibacillus rhizoplanae</name>
    <dbReference type="NCBI Taxonomy" id="1917181"/>
    <lineage>
        <taxon>Bacteria</taxon>
        <taxon>Bacillati</taxon>
        <taxon>Bacillota</taxon>
        <taxon>Bacilli</taxon>
        <taxon>Bacillales</taxon>
        <taxon>Paenibacillaceae</taxon>
        <taxon>Paenibacillus</taxon>
    </lineage>
</organism>
<proteinExistence type="predicted"/>
<dbReference type="RefSeq" id="WP_209989708.1">
    <property type="nucleotide sequence ID" value="NZ_JBHSVQ010000001.1"/>
</dbReference>
<keyword evidence="2" id="KW-1185">Reference proteome</keyword>
<protein>
    <submittedName>
        <fullName evidence="1">Uncharacterized protein</fullName>
    </submittedName>
</protein>
<comment type="caution">
    <text evidence="1">The sequence shown here is derived from an EMBL/GenBank/DDBJ whole genome shotgun (WGS) entry which is preliminary data.</text>
</comment>
<evidence type="ECO:0000313" key="2">
    <source>
        <dbReference type="Proteomes" id="UP001597448"/>
    </source>
</evidence>
<reference evidence="2" key="1">
    <citation type="journal article" date="2019" name="Int. J. Syst. Evol. Microbiol.">
        <title>The Global Catalogue of Microorganisms (GCM) 10K type strain sequencing project: providing services to taxonomists for standard genome sequencing and annotation.</title>
        <authorList>
            <consortium name="The Broad Institute Genomics Platform"/>
            <consortium name="The Broad Institute Genome Sequencing Center for Infectious Disease"/>
            <person name="Wu L."/>
            <person name="Ma J."/>
        </authorList>
    </citation>
    <scope>NUCLEOTIDE SEQUENCE [LARGE SCALE GENOMIC DNA]</scope>
    <source>
        <strain evidence="2">CCM 8725</strain>
    </source>
</reference>
<evidence type="ECO:0000313" key="1">
    <source>
        <dbReference type="EMBL" id="MFD2413063.1"/>
    </source>
</evidence>
<accession>A0ABW5FDC6</accession>